<keyword evidence="1" id="KW-1133">Transmembrane helix</keyword>
<evidence type="ECO:0000313" key="3">
    <source>
        <dbReference type="Proteomes" id="UP000451471"/>
    </source>
</evidence>
<dbReference type="EMBL" id="WSZK01000036">
    <property type="protein sequence ID" value="MWG36523.1"/>
    <property type="molecule type" value="Genomic_DNA"/>
</dbReference>
<keyword evidence="1" id="KW-0472">Membrane</keyword>
<keyword evidence="1" id="KW-0812">Transmembrane</keyword>
<accession>A0A6B0GVA5</accession>
<dbReference type="RefSeq" id="WP_158206176.1">
    <property type="nucleotide sequence ID" value="NZ_WSZK01000036.1"/>
</dbReference>
<name>A0A6B0GVA5_9EURY</name>
<protein>
    <submittedName>
        <fullName evidence="2">Uncharacterized protein</fullName>
    </submittedName>
</protein>
<keyword evidence="3" id="KW-1185">Reference proteome</keyword>
<reference evidence="2 3" key="1">
    <citation type="submission" date="2019-12" db="EMBL/GenBank/DDBJ databases">
        <title>Halocatena pleomorpha gen. nov. sp. nov., an extremely halophilic archaeon of family Halobacteriaceae isolated from saltpan soil.</title>
        <authorList>
            <person name="Pal Y."/>
            <person name="Verma A."/>
            <person name="Krishnamurthi S."/>
            <person name="Kumar P."/>
        </authorList>
    </citation>
    <scope>NUCLEOTIDE SEQUENCE [LARGE SCALE GENOMIC DNA]</scope>
    <source>
        <strain evidence="2 3">JCM 16495</strain>
    </source>
</reference>
<dbReference type="Proteomes" id="UP000451471">
    <property type="component" value="Unassembled WGS sequence"/>
</dbReference>
<evidence type="ECO:0000313" key="2">
    <source>
        <dbReference type="EMBL" id="MWG36523.1"/>
    </source>
</evidence>
<sequence>MTSVPWLVACICGAAWAGFTAVSTHQVLLDAEMPLSVKRRSGLAYILAAYRYRLSVGQVLYSTLLVIGGGLVVFALAYLVTVGAIEVVG</sequence>
<comment type="caution">
    <text evidence="2">The sequence shown here is derived from an EMBL/GenBank/DDBJ whole genome shotgun (WGS) entry which is preliminary data.</text>
</comment>
<proteinExistence type="predicted"/>
<dbReference type="AlphaFoldDB" id="A0A6B0GVA5"/>
<gene>
    <name evidence="2" type="ORF">GQS65_18870</name>
</gene>
<feature type="transmembrane region" description="Helical" evidence="1">
    <location>
        <begin position="59"/>
        <end position="85"/>
    </location>
</feature>
<evidence type="ECO:0000256" key="1">
    <source>
        <dbReference type="SAM" id="Phobius"/>
    </source>
</evidence>
<feature type="transmembrane region" description="Helical" evidence="1">
    <location>
        <begin position="6"/>
        <end position="29"/>
    </location>
</feature>
<organism evidence="2 3">
    <name type="scientific">Halomarina oriensis</name>
    <dbReference type="NCBI Taxonomy" id="671145"/>
    <lineage>
        <taxon>Archaea</taxon>
        <taxon>Methanobacteriati</taxon>
        <taxon>Methanobacteriota</taxon>
        <taxon>Stenosarchaea group</taxon>
        <taxon>Halobacteria</taxon>
        <taxon>Halobacteriales</taxon>
        <taxon>Natronomonadaceae</taxon>
        <taxon>Halomarina</taxon>
    </lineage>
</organism>